<evidence type="ECO:0000256" key="5">
    <source>
        <dbReference type="ARBA" id="ARBA00022525"/>
    </source>
</evidence>
<dbReference type="Gene3D" id="3.10.110.10">
    <property type="entry name" value="Ubiquitin Conjugating Enzyme"/>
    <property type="match status" value="1"/>
</dbReference>
<evidence type="ECO:0000256" key="2">
    <source>
        <dbReference type="ARBA" id="ARBA00008361"/>
    </source>
</evidence>
<evidence type="ECO:0000256" key="8">
    <source>
        <dbReference type="ARBA" id="ARBA00022729"/>
    </source>
</evidence>
<dbReference type="CDD" id="cd02440">
    <property type="entry name" value="AdoMet_MTases"/>
    <property type="match status" value="1"/>
</dbReference>
<dbReference type="EMBL" id="QRBI01000218">
    <property type="protein sequence ID" value="RMB92747.1"/>
    <property type="molecule type" value="Genomic_DNA"/>
</dbReference>
<comment type="similarity">
    <text evidence="3">Belongs to the lambda interferon family.</text>
</comment>
<name>A0A3M0IVB3_HIRRU</name>
<feature type="region of interest" description="Disordered" evidence="10">
    <location>
        <begin position="604"/>
        <end position="623"/>
    </location>
</feature>
<dbReference type="InterPro" id="IPR013216">
    <property type="entry name" value="Methyltransf_11"/>
</dbReference>
<dbReference type="PANTHER" id="PTHR44942:SF4">
    <property type="entry name" value="METHYLTRANSFERASE TYPE 11 DOMAIN-CONTAINING PROTEIN"/>
    <property type="match status" value="1"/>
</dbReference>
<dbReference type="InterPro" id="IPR051052">
    <property type="entry name" value="Diverse_substrate_MTase"/>
</dbReference>
<dbReference type="SUPFAM" id="SSF54495">
    <property type="entry name" value="UBC-like"/>
    <property type="match status" value="1"/>
</dbReference>
<protein>
    <recommendedName>
        <fullName evidence="11">Methyltransferase type 11 domain-containing protein</fullName>
    </recommendedName>
</protein>
<dbReference type="GO" id="GO:0007259">
    <property type="term" value="P:cell surface receptor signaling pathway via JAK-STAT"/>
    <property type="evidence" value="ECO:0007669"/>
    <property type="project" value="InterPro"/>
</dbReference>
<gene>
    <name evidence="12" type="ORF">DUI87_30797</name>
</gene>
<evidence type="ECO:0000259" key="11">
    <source>
        <dbReference type="Pfam" id="PF08241"/>
    </source>
</evidence>
<dbReference type="InterPro" id="IPR038326">
    <property type="entry name" value="IFN-lambda_sf"/>
</dbReference>
<dbReference type="GO" id="GO:0008757">
    <property type="term" value="F:S-adenosylmethionine-dependent methyltransferase activity"/>
    <property type="evidence" value="ECO:0007669"/>
    <property type="project" value="InterPro"/>
</dbReference>
<dbReference type="Gene3D" id="1.20.1250.60">
    <property type="entry name" value="Interferon lambda"/>
    <property type="match status" value="1"/>
</dbReference>
<dbReference type="GO" id="GO:0032259">
    <property type="term" value="P:methylation"/>
    <property type="evidence" value="ECO:0007669"/>
    <property type="project" value="UniProtKB-KW"/>
</dbReference>
<evidence type="ECO:0000256" key="6">
    <source>
        <dbReference type="ARBA" id="ARBA00022603"/>
    </source>
</evidence>
<evidence type="ECO:0000256" key="3">
    <source>
        <dbReference type="ARBA" id="ARBA00008717"/>
    </source>
</evidence>
<keyword evidence="9" id="KW-0051">Antiviral defense</keyword>
<keyword evidence="5" id="KW-0964">Secreted</keyword>
<dbReference type="GO" id="GO:0005125">
    <property type="term" value="F:cytokine activity"/>
    <property type="evidence" value="ECO:0007669"/>
    <property type="project" value="UniProtKB-KW"/>
</dbReference>
<dbReference type="Pfam" id="PF08241">
    <property type="entry name" value="Methyltransf_11"/>
    <property type="match status" value="1"/>
</dbReference>
<keyword evidence="4" id="KW-0202">Cytokine</keyword>
<dbReference type="GO" id="GO:0005615">
    <property type="term" value="C:extracellular space"/>
    <property type="evidence" value="ECO:0007669"/>
    <property type="project" value="UniProtKB-KW"/>
</dbReference>
<dbReference type="Gene3D" id="3.40.50.150">
    <property type="entry name" value="Vaccinia Virus protein VP39"/>
    <property type="match status" value="1"/>
</dbReference>
<dbReference type="AlphaFoldDB" id="A0A3M0IVB3"/>
<dbReference type="GO" id="GO:0050778">
    <property type="term" value="P:positive regulation of immune response"/>
    <property type="evidence" value="ECO:0007669"/>
    <property type="project" value="InterPro"/>
</dbReference>
<dbReference type="InterPro" id="IPR029177">
    <property type="entry name" value="INF_lambda"/>
</dbReference>
<reference evidence="12 13" key="1">
    <citation type="submission" date="2018-07" db="EMBL/GenBank/DDBJ databases">
        <title>A high quality draft genome assembly of the barn swallow (H. rustica rustica).</title>
        <authorList>
            <person name="Formenti G."/>
            <person name="Chiara M."/>
            <person name="Poveda L."/>
            <person name="Francoijs K.-J."/>
            <person name="Bonisoli-Alquati A."/>
            <person name="Canova L."/>
            <person name="Gianfranceschi L."/>
            <person name="Horner D.S."/>
            <person name="Saino N."/>
        </authorList>
    </citation>
    <scope>NUCLEOTIDE SEQUENCE [LARGE SCALE GENOMIC DNA]</scope>
    <source>
        <strain evidence="12">Chelidonia</strain>
        <tissue evidence="12">Blood</tissue>
    </source>
</reference>
<dbReference type="InterPro" id="IPR029063">
    <property type="entry name" value="SAM-dependent_MTases_sf"/>
</dbReference>
<keyword evidence="6" id="KW-0489">Methyltransferase</keyword>
<dbReference type="Pfam" id="PF15177">
    <property type="entry name" value="IL28A"/>
    <property type="match status" value="1"/>
</dbReference>
<keyword evidence="8" id="KW-0732">Signal</keyword>
<evidence type="ECO:0000256" key="1">
    <source>
        <dbReference type="ARBA" id="ARBA00004613"/>
    </source>
</evidence>
<evidence type="ECO:0000256" key="4">
    <source>
        <dbReference type="ARBA" id="ARBA00022514"/>
    </source>
</evidence>
<comment type="similarity">
    <text evidence="2">Belongs to the methyltransferase superfamily.</text>
</comment>
<evidence type="ECO:0000256" key="10">
    <source>
        <dbReference type="SAM" id="MobiDB-lite"/>
    </source>
</evidence>
<sequence length="623" mass="69342">MATQMFEGKGHAAVYQKYRFAPGKELQQTILSYLQEKKAIPAELAVDVGCGSGQGTHFLGQHFKKVVGTDISEAQVQEAKATPCLPNISYVACPAEELPFQDGSVDVLTAFTAAHWFDVQKFMREAQRVVRPGGCVAISTYTVDMSLRYGDCSEKLTRVFRECWDKILEYSHNRLKYVLDDYKEIFEALPFPDKKRMLETMGVSSRETPVEFWHLPQQLPHPIADGQAFVAEMLRLSLTPLLVLVLGVSLGAAFPHDTLRKGCRLSKYQNIAQEEQKAVDKMRQEFVNDHKCNTRLFQRKWNAVDLPMSDRAVLVAAELNLTTAMLELPASPGFAEARRRPLDFFTQAREDVRGCVDPSHQPSGRLRHWLHRLQAAVRTPKGSRECYPVRCGGGYQGCFHSRTFDGAVSGSEVGLQTLVWEAAVMLTLASKLKRDDGVRGPRASNPASDSTRRVSVRDKLLVKEVADLEANLPCTCKVNFPDPNKLHYFQLTVTPDEGYYQGGKFQFETEVPDAYNMVDIVWGLNSLFTDLLNFDDPLNIEAAEHHLRDKSSCGCPIPGSVQGQAGRGLEQPGTVEGVPAHGRGWKGMSLYPKSVGISVKPLGKNEQHVPQCQCLGQTPPENS</sequence>
<keyword evidence="7" id="KW-0808">Transferase</keyword>
<evidence type="ECO:0000256" key="7">
    <source>
        <dbReference type="ARBA" id="ARBA00022679"/>
    </source>
</evidence>
<evidence type="ECO:0000256" key="9">
    <source>
        <dbReference type="ARBA" id="ARBA00023118"/>
    </source>
</evidence>
<dbReference type="Proteomes" id="UP000269221">
    <property type="component" value="Unassembled WGS sequence"/>
</dbReference>
<keyword evidence="13" id="KW-1185">Reference proteome</keyword>
<dbReference type="STRING" id="333673.A0A3M0IVB3"/>
<accession>A0A3M0IVB3</accession>
<dbReference type="CDD" id="cd23794">
    <property type="entry name" value="UBCc_UBE2F_UBE2M"/>
    <property type="match status" value="1"/>
</dbReference>
<evidence type="ECO:0000313" key="13">
    <source>
        <dbReference type="Proteomes" id="UP000269221"/>
    </source>
</evidence>
<dbReference type="GO" id="GO:0051607">
    <property type="term" value="P:defense response to virus"/>
    <property type="evidence" value="ECO:0007669"/>
    <property type="project" value="UniProtKB-KW"/>
</dbReference>
<organism evidence="12 13">
    <name type="scientific">Hirundo rustica rustica</name>
    <dbReference type="NCBI Taxonomy" id="333673"/>
    <lineage>
        <taxon>Eukaryota</taxon>
        <taxon>Metazoa</taxon>
        <taxon>Chordata</taxon>
        <taxon>Craniata</taxon>
        <taxon>Vertebrata</taxon>
        <taxon>Euteleostomi</taxon>
        <taxon>Archelosauria</taxon>
        <taxon>Archosauria</taxon>
        <taxon>Dinosauria</taxon>
        <taxon>Saurischia</taxon>
        <taxon>Theropoda</taxon>
        <taxon>Coelurosauria</taxon>
        <taxon>Aves</taxon>
        <taxon>Neognathae</taxon>
        <taxon>Neoaves</taxon>
        <taxon>Telluraves</taxon>
        <taxon>Australaves</taxon>
        <taxon>Passeriformes</taxon>
        <taxon>Sylvioidea</taxon>
        <taxon>Hirundinidae</taxon>
        <taxon>Hirundo</taxon>
    </lineage>
</organism>
<dbReference type="SUPFAM" id="SSF53335">
    <property type="entry name" value="S-adenosyl-L-methionine-dependent methyltransferases"/>
    <property type="match status" value="1"/>
</dbReference>
<dbReference type="OrthoDB" id="506498at2759"/>
<proteinExistence type="inferred from homology"/>
<comment type="subcellular location">
    <subcellularLocation>
        <location evidence="1">Secreted</location>
    </subcellularLocation>
</comment>
<dbReference type="InterPro" id="IPR016135">
    <property type="entry name" value="UBQ-conjugating_enzyme/RWD"/>
</dbReference>
<dbReference type="PANTHER" id="PTHR44942">
    <property type="entry name" value="METHYLTRANSF_11 DOMAIN-CONTAINING PROTEIN"/>
    <property type="match status" value="1"/>
</dbReference>
<feature type="domain" description="Methyltransferase type 11" evidence="11">
    <location>
        <begin position="46"/>
        <end position="137"/>
    </location>
</feature>
<feature type="compositionally biased region" description="Polar residues" evidence="10">
    <location>
        <begin position="608"/>
        <end position="623"/>
    </location>
</feature>
<comment type="caution">
    <text evidence="12">The sequence shown here is derived from an EMBL/GenBank/DDBJ whole genome shotgun (WGS) entry which is preliminary data.</text>
</comment>
<evidence type="ECO:0000313" key="12">
    <source>
        <dbReference type="EMBL" id="RMB92747.1"/>
    </source>
</evidence>